<protein>
    <recommendedName>
        <fullName evidence="1">Glycosyltransferase 2-like domain-containing protein</fullName>
    </recommendedName>
</protein>
<gene>
    <name evidence="2" type="ORF">GCM10023173_11990</name>
</gene>
<evidence type="ECO:0000259" key="1">
    <source>
        <dbReference type="Pfam" id="PF00535"/>
    </source>
</evidence>
<dbReference type="SUPFAM" id="SSF53448">
    <property type="entry name" value="Nucleotide-diphospho-sugar transferases"/>
    <property type="match status" value="1"/>
</dbReference>
<evidence type="ECO:0000313" key="2">
    <source>
        <dbReference type="EMBL" id="GAA4514883.1"/>
    </source>
</evidence>
<feature type="domain" description="Glycosyltransferase 2-like" evidence="1">
    <location>
        <begin position="4"/>
        <end position="156"/>
    </location>
</feature>
<dbReference type="EMBL" id="BAABGR010000015">
    <property type="protein sequence ID" value="GAA4514883.1"/>
    <property type="molecule type" value="Genomic_DNA"/>
</dbReference>
<keyword evidence="3" id="KW-1185">Reference proteome</keyword>
<dbReference type="CDD" id="cd00761">
    <property type="entry name" value="Glyco_tranf_GTA_type"/>
    <property type="match status" value="1"/>
</dbReference>
<dbReference type="Pfam" id="PF00535">
    <property type="entry name" value="Glycos_transf_2"/>
    <property type="match status" value="1"/>
</dbReference>
<name>A0ABP8R0J5_9SPHI</name>
<organism evidence="2 3">
    <name type="scientific">Sphingobacterium thermophilum</name>
    <dbReference type="NCBI Taxonomy" id="768534"/>
    <lineage>
        <taxon>Bacteria</taxon>
        <taxon>Pseudomonadati</taxon>
        <taxon>Bacteroidota</taxon>
        <taxon>Sphingobacteriia</taxon>
        <taxon>Sphingobacteriales</taxon>
        <taxon>Sphingobacteriaceae</taxon>
        <taxon>Sphingobacterium</taxon>
    </lineage>
</organism>
<dbReference type="RefSeq" id="WP_345066099.1">
    <property type="nucleotide sequence ID" value="NZ_BAABGR010000015.1"/>
</dbReference>
<comment type="caution">
    <text evidence="2">The sequence shown here is derived from an EMBL/GenBank/DDBJ whole genome shotgun (WGS) entry which is preliminary data.</text>
</comment>
<dbReference type="PANTHER" id="PTHR22916:SF3">
    <property type="entry name" value="UDP-GLCNAC:BETAGAL BETA-1,3-N-ACETYLGLUCOSAMINYLTRANSFERASE-LIKE PROTEIN 1"/>
    <property type="match status" value="1"/>
</dbReference>
<dbReference type="Proteomes" id="UP001500394">
    <property type="component" value="Unassembled WGS sequence"/>
</dbReference>
<dbReference type="InterPro" id="IPR001173">
    <property type="entry name" value="Glyco_trans_2-like"/>
</dbReference>
<dbReference type="PANTHER" id="PTHR22916">
    <property type="entry name" value="GLYCOSYLTRANSFERASE"/>
    <property type="match status" value="1"/>
</dbReference>
<sequence>MKVSFVLPAYKAKFLPQAIESILRQDYTNFELIVVDDASPENLLEIVNSYNDPRIKYYRNQQNIGRESLVKQWNHSIRHAEGDYLVLAADDDTYSPNYLSTMIQLANKFPEVDVFRGRVREIDEHDNILELDGLIPEYCTSTEFLYHWKRATILICIGNYMFRTKVIQEKGFVDFPSAFCTDITSIYNISTNGVCSTMEFVFNFRRSNIHLSGSNTQLEKKLEANNQFYQWLFDLKFPSPTSRDEAFMIKSFTRREIYIKCRYDFYNQVYKWLPLTKLGLIKRFRFLSLKDRMMMIVRYFFDRIFK</sequence>
<reference evidence="3" key="1">
    <citation type="journal article" date="2019" name="Int. J. Syst. Evol. Microbiol.">
        <title>The Global Catalogue of Microorganisms (GCM) 10K type strain sequencing project: providing services to taxonomists for standard genome sequencing and annotation.</title>
        <authorList>
            <consortium name="The Broad Institute Genomics Platform"/>
            <consortium name="The Broad Institute Genome Sequencing Center for Infectious Disease"/>
            <person name="Wu L."/>
            <person name="Ma J."/>
        </authorList>
    </citation>
    <scope>NUCLEOTIDE SEQUENCE [LARGE SCALE GENOMIC DNA]</scope>
    <source>
        <strain evidence="3">JCM 17858</strain>
    </source>
</reference>
<dbReference type="Gene3D" id="3.90.550.10">
    <property type="entry name" value="Spore Coat Polysaccharide Biosynthesis Protein SpsA, Chain A"/>
    <property type="match status" value="1"/>
</dbReference>
<evidence type="ECO:0000313" key="3">
    <source>
        <dbReference type="Proteomes" id="UP001500394"/>
    </source>
</evidence>
<proteinExistence type="predicted"/>
<accession>A0ABP8R0J5</accession>
<dbReference type="InterPro" id="IPR029044">
    <property type="entry name" value="Nucleotide-diphossugar_trans"/>
</dbReference>